<dbReference type="HOGENOM" id="CLU_1090500_0_0_1"/>
<gene>
    <name evidence="1" type="ORF">V565_044440</name>
</gene>
<protein>
    <submittedName>
        <fullName evidence="1">Uncharacterized protein</fullName>
    </submittedName>
</protein>
<evidence type="ECO:0000313" key="2">
    <source>
        <dbReference type="Proteomes" id="UP000027456"/>
    </source>
</evidence>
<name>A0A074S6K7_9AGAM</name>
<dbReference type="Proteomes" id="UP000027456">
    <property type="component" value="Unassembled WGS sequence"/>
</dbReference>
<dbReference type="EMBL" id="AZST01000102">
    <property type="protein sequence ID" value="KEP52503.1"/>
    <property type="molecule type" value="Genomic_DNA"/>
</dbReference>
<proteinExistence type="predicted"/>
<dbReference type="AlphaFoldDB" id="A0A074S6K7"/>
<dbReference type="OrthoDB" id="3135425at2759"/>
<evidence type="ECO:0000313" key="1">
    <source>
        <dbReference type="EMBL" id="KEP52503.1"/>
    </source>
</evidence>
<sequence>MQALRKAWASSRSFAGSVVDIVVRPSAAVEGNELPKIVEIQAYMQRLDTLVLVYHHKREKWTAKFDHLYLVFKTSVDANTFHRMWQFWDDNHFIKGNYDLRRNSDFPSVVLYLLQNEVESIPCVTSSKEPTRFKRFAFTRIGPVGSGSGSASLPYSASLNARLNFLKNTFVDQEIDLVDLEGMVRMAREERDKCIGESVELRAQLTCYRERWERGNNVDAQGSISNSRK</sequence>
<keyword evidence="2" id="KW-1185">Reference proteome</keyword>
<organism evidence="1 2">
    <name type="scientific">Rhizoctonia solani 123E</name>
    <dbReference type="NCBI Taxonomy" id="1423351"/>
    <lineage>
        <taxon>Eukaryota</taxon>
        <taxon>Fungi</taxon>
        <taxon>Dikarya</taxon>
        <taxon>Basidiomycota</taxon>
        <taxon>Agaricomycotina</taxon>
        <taxon>Agaricomycetes</taxon>
        <taxon>Cantharellales</taxon>
        <taxon>Ceratobasidiaceae</taxon>
        <taxon>Rhizoctonia</taxon>
    </lineage>
</organism>
<accession>A0A074S6K7</accession>
<comment type="caution">
    <text evidence="1">The sequence shown here is derived from an EMBL/GenBank/DDBJ whole genome shotgun (WGS) entry which is preliminary data.</text>
</comment>
<reference evidence="1 2" key="1">
    <citation type="submission" date="2013-12" db="EMBL/GenBank/DDBJ databases">
        <authorList>
            <person name="Cubeta M."/>
            <person name="Pakala S."/>
            <person name="Fedorova N."/>
            <person name="Thomas E."/>
            <person name="Dean R."/>
            <person name="Jabaji S."/>
            <person name="Neate S."/>
            <person name="Toda T."/>
            <person name="Tavantzis S."/>
            <person name="Vilgalys R."/>
            <person name="Bharathan N."/>
            <person name="Pakala S."/>
            <person name="Losada L.S."/>
            <person name="Zafar N."/>
            <person name="Nierman W."/>
        </authorList>
    </citation>
    <scope>NUCLEOTIDE SEQUENCE [LARGE SCALE GENOMIC DNA]</scope>
    <source>
        <strain evidence="1 2">123E</strain>
    </source>
</reference>